<sequence>MKHYQLWAVSAIACLALASCGNDDTVQGDGSQGEKELKGLTEFAVKVTEQPTATRTTGLYTGSRIDFYWTKDDRLWVNNAATSTLIQSTRDNINSQLMAGGVTKVPTAKFYFPGTYTEATYPVRYTGYGNNAGDKVTIKAAQAQTTPNDGSHIGADGDCGTAIANRGGDGKYTFTLLHKAAYLTFTPYYSHGFADDVKVTQIKVTANEALAGEFDFDDSGIKLSTRPTASADNRSITLTLNGGNGFGIPSAPDHAKNAAIMVLAPGKYTGFTVEYTLYDQATQVGGTVTKVYGKLTLNEGKNRPVAANLAVTHYNANAYSMWDATQYYWKGYEDDQPILNKKTNDNYPKSATDPRWYNPAPAVTPPASAKYDCKDCPNMNELRWYAQHGAPHWDSNTLWAAMKHLHKGGMWLKKQGVIAVANSTSTDIMKKIAPNGLDYTAVNNGAAAKYTNNSIESGKPSDISDYFYLPALGDYYNNGELLNVGTSGSYWSCTSNPNDSNGGAFALIISKEKVEASFFFRKHGFCIWKADKAPESE</sequence>
<gene>
    <name evidence="2" type="ORF">NCTC13063_02276</name>
</gene>
<evidence type="ECO:0000313" key="3">
    <source>
        <dbReference type="Proteomes" id="UP000255283"/>
    </source>
</evidence>
<dbReference type="CDD" id="cd13120">
    <property type="entry name" value="BF2867_like_N"/>
    <property type="match status" value="1"/>
</dbReference>
<comment type="caution">
    <text evidence="2">The sequence shown here is derived from an EMBL/GenBank/DDBJ whole genome shotgun (WGS) entry which is preliminary data.</text>
</comment>
<accession>A0AAQ1UN95</accession>
<evidence type="ECO:0000256" key="1">
    <source>
        <dbReference type="SAM" id="SignalP"/>
    </source>
</evidence>
<dbReference type="EMBL" id="UGTJ01000002">
    <property type="protein sequence ID" value="SUB96517.1"/>
    <property type="molecule type" value="Genomic_DNA"/>
</dbReference>
<dbReference type="AlphaFoldDB" id="A0AAQ1UN95"/>
<protein>
    <submittedName>
        <fullName evidence="2">Uncharacterized protein</fullName>
    </submittedName>
</protein>
<feature type="signal peptide" evidence="1">
    <location>
        <begin position="1"/>
        <end position="18"/>
    </location>
</feature>
<organism evidence="2 3">
    <name type="scientific">Segatella buccae</name>
    <dbReference type="NCBI Taxonomy" id="28126"/>
    <lineage>
        <taxon>Bacteria</taxon>
        <taxon>Pseudomonadati</taxon>
        <taxon>Bacteroidota</taxon>
        <taxon>Bacteroidia</taxon>
        <taxon>Bacteroidales</taxon>
        <taxon>Prevotellaceae</taxon>
        <taxon>Segatella</taxon>
    </lineage>
</organism>
<dbReference type="RefSeq" id="WP_244912430.1">
    <property type="nucleotide sequence ID" value="NZ_DBFWLE010000026.1"/>
</dbReference>
<feature type="chain" id="PRO_5042912670" evidence="1">
    <location>
        <begin position="19"/>
        <end position="537"/>
    </location>
</feature>
<dbReference type="Proteomes" id="UP000255283">
    <property type="component" value="Unassembled WGS sequence"/>
</dbReference>
<proteinExistence type="predicted"/>
<keyword evidence="1" id="KW-0732">Signal</keyword>
<reference evidence="2 3" key="1">
    <citation type="submission" date="2018-06" db="EMBL/GenBank/DDBJ databases">
        <authorList>
            <consortium name="Pathogen Informatics"/>
            <person name="Doyle S."/>
        </authorList>
    </citation>
    <scope>NUCLEOTIDE SEQUENCE [LARGE SCALE GENOMIC DNA]</scope>
    <source>
        <strain evidence="2 3">NCTC13063</strain>
    </source>
</reference>
<name>A0AAQ1UN95_9BACT</name>
<evidence type="ECO:0000313" key="2">
    <source>
        <dbReference type="EMBL" id="SUB96517.1"/>
    </source>
</evidence>
<dbReference type="PROSITE" id="PS51257">
    <property type="entry name" value="PROKAR_LIPOPROTEIN"/>
    <property type="match status" value="1"/>
</dbReference>